<comment type="caution">
    <text evidence="1">The sequence shown here is derived from an EMBL/GenBank/DDBJ whole genome shotgun (WGS) entry which is preliminary data.</text>
</comment>
<gene>
    <name evidence="1" type="ORF">RFH988_LOCUS8426</name>
</gene>
<sequence>MPKQCQCKSGKCGCGAGCQGGSCECQDTCSCKCDCKSCSHEVSVDRRLLIRKTTPCSCEPGKCSCEDCAQTGKCICDSNCRYCQRKTECDKDSCNYDKCQCAPGTYKC</sequence>
<evidence type="ECO:0000313" key="1">
    <source>
        <dbReference type="EMBL" id="CAF0889954.1"/>
    </source>
</evidence>
<dbReference type="EMBL" id="CAJNOO010000284">
    <property type="protein sequence ID" value="CAF0889954.1"/>
    <property type="molecule type" value="Genomic_DNA"/>
</dbReference>
<dbReference type="AlphaFoldDB" id="A0A813YWB3"/>
<name>A0A813YWB3_9BILA</name>
<evidence type="ECO:0000313" key="2">
    <source>
        <dbReference type="Proteomes" id="UP000663882"/>
    </source>
</evidence>
<accession>A0A813YWB3</accession>
<protein>
    <submittedName>
        <fullName evidence="1">Uncharacterized protein</fullName>
    </submittedName>
</protein>
<reference evidence="1" key="1">
    <citation type="submission" date="2021-02" db="EMBL/GenBank/DDBJ databases">
        <authorList>
            <person name="Nowell W R."/>
        </authorList>
    </citation>
    <scope>NUCLEOTIDE SEQUENCE</scope>
</reference>
<organism evidence="1 2">
    <name type="scientific">Rotaria sordida</name>
    <dbReference type="NCBI Taxonomy" id="392033"/>
    <lineage>
        <taxon>Eukaryota</taxon>
        <taxon>Metazoa</taxon>
        <taxon>Spiralia</taxon>
        <taxon>Gnathifera</taxon>
        <taxon>Rotifera</taxon>
        <taxon>Eurotatoria</taxon>
        <taxon>Bdelloidea</taxon>
        <taxon>Philodinida</taxon>
        <taxon>Philodinidae</taxon>
        <taxon>Rotaria</taxon>
    </lineage>
</organism>
<dbReference type="Proteomes" id="UP000663882">
    <property type="component" value="Unassembled WGS sequence"/>
</dbReference>
<proteinExistence type="predicted"/>